<gene>
    <name evidence="2" type="ORF">JMJ35_004601</name>
</gene>
<proteinExistence type="predicted"/>
<dbReference type="EMBL" id="JAFEKC020000009">
    <property type="protein sequence ID" value="KAK0512584.1"/>
    <property type="molecule type" value="Genomic_DNA"/>
</dbReference>
<feature type="compositionally biased region" description="Low complexity" evidence="1">
    <location>
        <begin position="397"/>
        <end position="411"/>
    </location>
</feature>
<comment type="caution">
    <text evidence="2">The sequence shown here is derived from an EMBL/GenBank/DDBJ whole genome shotgun (WGS) entry which is preliminary data.</text>
</comment>
<accession>A0AA39R2T3</accession>
<feature type="region of interest" description="Disordered" evidence="1">
    <location>
        <begin position="1"/>
        <end position="96"/>
    </location>
</feature>
<protein>
    <submittedName>
        <fullName evidence="2">Uncharacterized protein</fullName>
    </submittedName>
</protein>
<evidence type="ECO:0000313" key="3">
    <source>
        <dbReference type="Proteomes" id="UP001166286"/>
    </source>
</evidence>
<feature type="compositionally biased region" description="Polar residues" evidence="1">
    <location>
        <begin position="47"/>
        <end position="56"/>
    </location>
</feature>
<feature type="compositionally biased region" description="Acidic residues" evidence="1">
    <location>
        <begin position="445"/>
        <end position="459"/>
    </location>
</feature>
<reference evidence="2" key="1">
    <citation type="submission" date="2023-03" db="EMBL/GenBank/DDBJ databases">
        <title>Complete genome of Cladonia borealis.</title>
        <authorList>
            <person name="Park H."/>
        </authorList>
    </citation>
    <scope>NUCLEOTIDE SEQUENCE</scope>
    <source>
        <strain evidence="2">ANT050790</strain>
    </source>
</reference>
<dbReference type="Proteomes" id="UP001166286">
    <property type="component" value="Unassembled WGS sequence"/>
</dbReference>
<feature type="compositionally biased region" description="Acidic residues" evidence="1">
    <location>
        <begin position="1"/>
        <end position="25"/>
    </location>
</feature>
<sequence>MSASGSDDEYSDEEEEKSEEEEQGDPDYVGSSSAKTPQGSARAPNVPVSTPFQWNLYTYGADMTDKQKREQDERNFAEAAKKEKKPKSIADSKRRIRFDSKGNLQYSDDPDKSGWQPAIFHHWIRRELAEAANRRGSYEFPRKSGREPGNSTAFLGSQRHWGTDRAHYAPAMFEYEPLRDRTSRPPGPWRHNGRLVIDYWLRPLQNFQDIPPVLSSEYEGEFMEPTQRGNKRIKHTDFRQRMPPFISRQGEPRPVTSANNLAKRNRFFRNKAGAIPWTKRDKSSARIKDYIDSVHAQQRPGRRGNDTRGCQDLTREQIQELFEINAGSRGRVLEVAGPEPRGPVQRGLNPLTRKPSATKPPGVKSSAPKPSLTKGSAGQPLVTSPPRRKTKRKYVSSEEGSPPASGRGPSSLNTSNLPSIGRVLGIPERPRSGIGATSLVAPNDTNEEAGTESDSEEDYNDRLYEIPETPEEIESIQGLLQPTLAHYYDLTGFHIQEWNQDATYVEQVEQIERAMHGVMDRLGRPRPAILRIDEFNEERAVWNLPWDTATYGDPPDLSSEVVWQLDGSGRSWQGGRWV</sequence>
<dbReference type="AlphaFoldDB" id="A0AA39R2T3"/>
<feature type="region of interest" description="Disordered" evidence="1">
    <location>
        <begin position="334"/>
        <end position="459"/>
    </location>
</feature>
<feature type="compositionally biased region" description="Polar residues" evidence="1">
    <location>
        <begin position="30"/>
        <end position="39"/>
    </location>
</feature>
<name>A0AA39R2T3_9LECA</name>
<feature type="compositionally biased region" description="Basic and acidic residues" evidence="1">
    <location>
        <begin position="63"/>
        <end position="96"/>
    </location>
</feature>
<evidence type="ECO:0000313" key="2">
    <source>
        <dbReference type="EMBL" id="KAK0512584.1"/>
    </source>
</evidence>
<evidence type="ECO:0000256" key="1">
    <source>
        <dbReference type="SAM" id="MobiDB-lite"/>
    </source>
</evidence>
<organism evidence="2 3">
    <name type="scientific">Cladonia borealis</name>
    <dbReference type="NCBI Taxonomy" id="184061"/>
    <lineage>
        <taxon>Eukaryota</taxon>
        <taxon>Fungi</taxon>
        <taxon>Dikarya</taxon>
        <taxon>Ascomycota</taxon>
        <taxon>Pezizomycotina</taxon>
        <taxon>Lecanoromycetes</taxon>
        <taxon>OSLEUM clade</taxon>
        <taxon>Lecanoromycetidae</taxon>
        <taxon>Lecanorales</taxon>
        <taxon>Lecanorineae</taxon>
        <taxon>Cladoniaceae</taxon>
        <taxon>Cladonia</taxon>
    </lineage>
</organism>
<keyword evidence="3" id="KW-1185">Reference proteome</keyword>